<evidence type="ECO:0000313" key="1">
    <source>
        <dbReference type="EMBL" id="TQD91021.1"/>
    </source>
</evidence>
<protein>
    <submittedName>
        <fullName evidence="1">Uncharacterized protein</fullName>
    </submittedName>
</protein>
<name>A0A540LWZ1_MALBA</name>
<keyword evidence="2" id="KW-1185">Reference proteome</keyword>
<dbReference type="Proteomes" id="UP000315295">
    <property type="component" value="Unassembled WGS sequence"/>
</dbReference>
<proteinExistence type="predicted"/>
<sequence>MANTRTSSLFLFLDDQHAYIQPHFLPTMTNTRTMGENRNFTVQQRKKAENWTANEGHFRHSTVNEQ</sequence>
<organism evidence="1 2">
    <name type="scientific">Malus baccata</name>
    <name type="common">Siberian crab apple</name>
    <name type="synonym">Pyrus baccata</name>
    <dbReference type="NCBI Taxonomy" id="106549"/>
    <lineage>
        <taxon>Eukaryota</taxon>
        <taxon>Viridiplantae</taxon>
        <taxon>Streptophyta</taxon>
        <taxon>Embryophyta</taxon>
        <taxon>Tracheophyta</taxon>
        <taxon>Spermatophyta</taxon>
        <taxon>Magnoliopsida</taxon>
        <taxon>eudicotyledons</taxon>
        <taxon>Gunneridae</taxon>
        <taxon>Pentapetalae</taxon>
        <taxon>rosids</taxon>
        <taxon>fabids</taxon>
        <taxon>Rosales</taxon>
        <taxon>Rosaceae</taxon>
        <taxon>Amygdaloideae</taxon>
        <taxon>Maleae</taxon>
        <taxon>Malus</taxon>
    </lineage>
</organism>
<reference evidence="1 2" key="1">
    <citation type="journal article" date="2019" name="G3 (Bethesda)">
        <title>Sequencing of a Wild Apple (Malus baccata) Genome Unravels the Differences Between Cultivated and Wild Apple Species Regarding Disease Resistance and Cold Tolerance.</title>
        <authorList>
            <person name="Chen X."/>
        </authorList>
    </citation>
    <scope>NUCLEOTIDE SEQUENCE [LARGE SCALE GENOMIC DNA]</scope>
    <source>
        <strain evidence="2">cv. Shandingzi</strain>
        <tissue evidence="1">Leaves</tissue>
    </source>
</reference>
<evidence type="ECO:0000313" key="2">
    <source>
        <dbReference type="Proteomes" id="UP000315295"/>
    </source>
</evidence>
<comment type="caution">
    <text evidence="1">The sequence shown here is derived from an EMBL/GenBank/DDBJ whole genome shotgun (WGS) entry which is preliminary data.</text>
</comment>
<gene>
    <name evidence="1" type="ORF">C1H46_023408</name>
</gene>
<dbReference type="EMBL" id="VIEB01000435">
    <property type="protein sequence ID" value="TQD91021.1"/>
    <property type="molecule type" value="Genomic_DNA"/>
</dbReference>
<dbReference type="AlphaFoldDB" id="A0A540LWZ1"/>
<accession>A0A540LWZ1</accession>